<protein>
    <recommendedName>
        <fullName evidence="4">AsmA family protein</fullName>
    </recommendedName>
</protein>
<evidence type="ECO:0008006" key="4">
    <source>
        <dbReference type="Google" id="ProtNLM"/>
    </source>
</evidence>
<dbReference type="PANTHER" id="PTHR30441:SF4">
    <property type="entry name" value="PROTEIN ASMA"/>
    <property type="match status" value="1"/>
</dbReference>
<feature type="region of interest" description="Disordered" evidence="1">
    <location>
        <begin position="586"/>
        <end position="652"/>
    </location>
</feature>
<evidence type="ECO:0000313" key="2">
    <source>
        <dbReference type="EMBL" id="MBW3097322.1"/>
    </source>
</evidence>
<feature type="compositionally biased region" description="Low complexity" evidence="1">
    <location>
        <begin position="586"/>
        <end position="595"/>
    </location>
</feature>
<dbReference type="PANTHER" id="PTHR30441">
    <property type="entry name" value="DUF748 DOMAIN-CONTAINING PROTEIN"/>
    <property type="match status" value="1"/>
</dbReference>
<comment type="caution">
    <text evidence="2">The sequence shown here is derived from an EMBL/GenBank/DDBJ whole genome shotgun (WGS) entry which is preliminary data.</text>
</comment>
<organism evidence="2 3">
    <name type="scientific">Pseudohoeflea coraliihabitans</name>
    <dbReference type="NCBI Taxonomy" id="2860393"/>
    <lineage>
        <taxon>Bacteria</taxon>
        <taxon>Pseudomonadati</taxon>
        <taxon>Pseudomonadota</taxon>
        <taxon>Alphaproteobacteria</taxon>
        <taxon>Hyphomicrobiales</taxon>
        <taxon>Rhizobiaceae</taxon>
        <taxon>Pseudohoeflea</taxon>
    </lineage>
</organism>
<dbReference type="RefSeq" id="WP_219201243.1">
    <property type="nucleotide sequence ID" value="NZ_JAHWQX010000002.1"/>
</dbReference>
<proteinExistence type="predicted"/>
<evidence type="ECO:0000256" key="1">
    <source>
        <dbReference type="SAM" id="MobiDB-lite"/>
    </source>
</evidence>
<gene>
    <name evidence="2" type="ORF">KY465_08525</name>
</gene>
<dbReference type="InterPro" id="IPR052894">
    <property type="entry name" value="AsmA-related"/>
</dbReference>
<sequence length="652" mass="68441">MLRRWRFGRSIFAIAGLAAAGTALVLLLLAFAVSSDVMRDKLERDIGNWAGHRVALGDAPKLSFWPVPTIQLDKVSILPLNNGDSDPVMRADSIIADFNLFSAALGTPSYSEFRLIRPTFNLEIYPDGSSNWTSRQGALSRGIAAAVERQAAENGEQSADSAITIPESAAIGAVTLVDGTLNWTRDPGAPTERISAINGTISWPSPTASARANLDAIFRGEQLHIEGVASAPLLILGQRIAPLELSISSAPLNLTFDGEINTAPEAFADGTLTLESPSVRRTLEWSGTEIKPGEAIGALQLSAEVTTSENVTKLDDLIVVIDENRGIGVLDVTLDEEAPPVIAGTLAFNSLDITSFLAAFTPLPHSGAEIASTIDTRFLRELGLDLRLSAQSARFGPISMTNLAAAARVDSGRATFDLGDATAYGGSLIGRIAISEAGTNGGGTLQVTARDVDIGALLEAGGLSGPLPRGRGTLDLQLHTPYPAWATTSTDMTGHFSMFVQDGAIADLSLATLRELAESRPYFRLDELADGSSFAFHTARFAARIANGQAEITEARIVGEDELIQLSGIVPYTRGSLAVSGTLASATSTPADTADGTLSEAPAADSVDISASEGTTGGDSDEAPPLRFFLGGSWPEPVISPFFNDRRPSAAQ</sequence>
<keyword evidence="3" id="KW-1185">Reference proteome</keyword>
<reference evidence="2" key="1">
    <citation type="submission" date="2021-07" db="EMBL/GenBank/DDBJ databases">
        <title>Pseudohoeflea marina sp. nov. a polyhydroxyalcanoate-producing bacterium.</title>
        <authorList>
            <person name="Zheng W."/>
            <person name="Yu S."/>
            <person name="Huang Y."/>
        </authorList>
    </citation>
    <scope>NUCLEOTIDE SEQUENCE</scope>
    <source>
        <strain evidence="2">DP4N28-3</strain>
    </source>
</reference>
<dbReference type="Proteomes" id="UP001430804">
    <property type="component" value="Unassembled WGS sequence"/>
</dbReference>
<name>A0ABS6WMY9_9HYPH</name>
<accession>A0ABS6WMY9</accession>
<dbReference type="EMBL" id="JAHWQX010000002">
    <property type="protein sequence ID" value="MBW3097322.1"/>
    <property type="molecule type" value="Genomic_DNA"/>
</dbReference>
<evidence type="ECO:0000313" key="3">
    <source>
        <dbReference type="Proteomes" id="UP001430804"/>
    </source>
</evidence>